<feature type="transmembrane region" description="Helical" evidence="2">
    <location>
        <begin position="175"/>
        <end position="198"/>
    </location>
</feature>
<feature type="transmembrane region" description="Helical" evidence="2">
    <location>
        <begin position="20"/>
        <end position="38"/>
    </location>
</feature>
<dbReference type="EMBL" id="LATX01001781">
    <property type="protein sequence ID" value="KTB38096.1"/>
    <property type="molecule type" value="Genomic_DNA"/>
</dbReference>
<dbReference type="Proteomes" id="UP000054988">
    <property type="component" value="Unassembled WGS sequence"/>
</dbReference>
<feature type="region of interest" description="Disordered" evidence="1">
    <location>
        <begin position="302"/>
        <end position="333"/>
    </location>
</feature>
<dbReference type="PROSITE" id="PS51257">
    <property type="entry name" value="PROKAR_LIPOPROTEIN"/>
    <property type="match status" value="1"/>
</dbReference>
<gene>
    <name evidence="3" type="ORF">WG66_9304</name>
</gene>
<feature type="compositionally biased region" description="Polar residues" evidence="1">
    <location>
        <begin position="322"/>
        <end position="333"/>
    </location>
</feature>
<feature type="transmembrane region" description="Helical" evidence="2">
    <location>
        <begin position="92"/>
        <end position="112"/>
    </location>
</feature>
<feature type="transmembrane region" description="Helical" evidence="2">
    <location>
        <begin position="124"/>
        <end position="142"/>
    </location>
</feature>
<evidence type="ECO:0000256" key="2">
    <source>
        <dbReference type="SAM" id="Phobius"/>
    </source>
</evidence>
<feature type="transmembrane region" description="Helical" evidence="2">
    <location>
        <begin position="219"/>
        <end position="240"/>
    </location>
</feature>
<accession>A0A0W0FP19</accession>
<evidence type="ECO:0000313" key="4">
    <source>
        <dbReference type="Proteomes" id="UP000054988"/>
    </source>
</evidence>
<feature type="transmembrane region" description="Helical" evidence="2">
    <location>
        <begin position="50"/>
        <end position="72"/>
    </location>
</feature>
<reference evidence="3 4" key="1">
    <citation type="submission" date="2015-12" db="EMBL/GenBank/DDBJ databases">
        <title>Draft genome sequence of Moniliophthora roreri, the causal agent of frosty pod rot of cacao.</title>
        <authorList>
            <person name="Aime M.C."/>
            <person name="Diaz-Valderrama J.R."/>
            <person name="Kijpornyongpan T."/>
            <person name="Phillips-Mora W."/>
        </authorList>
    </citation>
    <scope>NUCLEOTIDE SEQUENCE [LARGE SCALE GENOMIC DNA]</scope>
    <source>
        <strain evidence="3 4">MCA 2952</strain>
    </source>
</reference>
<keyword evidence="2" id="KW-0472">Membrane</keyword>
<protein>
    <submittedName>
        <fullName evidence="3">Uncharacterized protein</fullName>
    </submittedName>
</protein>
<keyword evidence="2" id="KW-0812">Transmembrane</keyword>
<organism evidence="3 4">
    <name type="scientific">Moniliophthora roreri</name>
    <name type="common">Frosty pod rot fungus</name>
    <name type="synonym">Monilia roreri</name>
    <dbReference type="NCBI Taxonomy" id="221103"/>
    <lineage>
        <taxon>Eukaryota</taxon>
        <taxon>Fungi</taxon>
        <taxon>Dikarya</taxon>
        <taxon>Basidiomycota</taxon>
        <taxon>Agaricomycotina</taxon>
        <taxon>Agaricomycetes</taxon>
        <taxon>Agaricomycetidae</taxon>
        <taxon>Agaricales</taxon>
        <taxon>Marasmiineae</taxon>
        <taxon>Marasmiaceae</taxon>
        <taxon>Moniliophthora</taxon>
    </lineage>
</organism>
<name>A0A0W0FP19_MONRR</name>
<feature type="transmembrane region" description="Helical" evidence="2">
    <location>
        <begin position="246"/>
        <end position="265"/>
    </location>
</feature>
<evidence type="ECO:0000256" key="1">
    <source>
        <dbReference type="SAM" id="MobiDB-lite"/>
    </source>
</evidence>
<dbReference type="AlphaFoldDB" id="A0A0W0FP19"/>
<comment type="caution">
    <text evidence="3">The sequence shown here is derived from an EMBL/GenBank/DDBJ whole genome shotgun (WGS) entry which is preliminary data.</text>
</comment>
<keyword evidence="2" id="KW-1133">Transmembrane helix</keyword>
<proteinExistence type="predicted"/>
<feature type="compositionally biased region" description="Polar residues" evidence="1">
    <location>
        <begin position="305"/>
        <end position="314"/>
    </location>
</feature>
<evidence type="ECO:0000313" key="3">
    <source>
        <dbReference type="EMBL" id="KTB38096.1"/>
    </source>
</evidence>
<sequence length="333" mass="36679">MAEKLAIPELLFVTASTQLLLYGCNVVLFAVSLFLLQRRNGMKGNVYHKMMAILLFILITVEAVLNTLQAMVELRMTTSGGSVKGVDLVACNLVNLVTLQLVVMTSFAILANRCYHIWNRSYKVIALPSLMVFSETIIFYSLQVPAYARVSHDFTKGTDSAEYNQTLENQKPADIAAAILSMLADTFLTVLIASRIWWTTRQVQKFRRRRATQQKYDRIVAIMLESGMIVPVFLIAFAISTVDGQAVPIFAALLPQALAPLLIMVRVGLGLTADTEELTTLRAGVSHEIEFQATVPTGLDRENFLDTNASSSGDRTADSDVQGESSTKIGYAL</sequence>